<organism evidence="3 4">
    <name type="scientific">Treponema phagedenis</name>
    <dbReference type="NCBI Taxonomy" id="162"/>
    <lineage>
        <taxon>Bacteria</taxon>
        <taxon>Pseudomonadati</taxon>
        <taxon>Spirochaetota</taxon>
        <taxon>Spirochaetia</taxon>
        <taxon>Spirochaetales</taxon>
        <taxon>Treponemataceae</taxon>
        <taxon>Treponema</taxon>
    </lineage>
</organism>
<sequence>MKEEQEGNLLLKNKKYGKQEKNTKIRARVEHVFGFMTNSMKGIYVRTIGLARATFSIIMMNLTYNLCRYCYLKK</sequence>
<dbReference type="Proteomes" id="UP000042527">
    <property type="component" value="Unassembled WGS sequence"/>
</dbReference>
<feature type="domain" description="Transposase IS4-like" evidence="2">
    <location>
        <begin position="19"/>
        <end position="66"/>
    </location>
</feature>
<proteinExistence type="predicted"/>
<keyword evidence="1" id="KW-0472">Membrane</keyword>
<reference evidence="4" key="1">
    <citation type="submission" date="2015-01" db="EMBL/GenBank/DDBJ databases">
        <authorList>
            <person name="Manzoor Shahid"/>
            <person name="Zubair Saima"/>
        </authorList>
    </citation>
    <scope>NUCLEOTIDE SEQUENCE [LARGE SCALE GENOMIC DNA]</scope>
    <source>
        <strain evidence="4">V1</strain>
    </source>
</reference>
<keyword evidence="4" id="KW-1185">Reference proteome</keyword>
<dbReference type="GO" id="GO:0003677">
    <property type="term" value="F:DNA binding"/>
    <property type="evidence" value="ECO:0007669"/>
    <property type="project" value="InterPro"/>
</dbReference>
<evidence type="ECO:0000313" key="3">
    <source>
        <dbReference type="EMBL" id="CEM62398.1"/>
    </source>
</evidence>
<accession>A0A0B7GV60</accession>
<name>A0A0B7GV60_TREPH</name>
<feature type="transmembrane region" description="Helical" evidence="1">
    <location>
        <begin position="43"/>
        <end position="64"/>
    </location>
</feature>
<gene>
    <name evidence="3" type="ORF">TPHV1_320001</name>
</gene>
<dbReference type="InterPro" id="IPR002559">
    <property type="entry name" value="Transposase_11"/>
</dbReference>
<dbReference type="Pfam" id="PF01609">
    <property type="entry name" value="DDE_Tnp_1"/>
    <property type="match status" value="1"/>
</dbReference>
<dbReference type="GO" id="GO:0006313">
    <property type="term" value="P:DNA transposition"/>
    <property type="evidence" value="ECO:0007669"/>
    <property type="project" value="InterPro"/>
</dbReference>
<keyword evidence="1" id="KW-1133">Transmembrane helix</keyword>
<dbReference type="AlphaFoldDB" id="A0A0B7GV60"/>
<dbReference type="EMBL" id="CDNC01000026">
    <property type="protein sequence ID" value="CEM62398.1"/>
    <property type="molecule type" value="Genomic_DNA"/>
</dbReference>
<dbReference type="GO" id="GO:0004803">
    <property type="term" value="F:transposase activity"/>
    <property type="evidence" value="ECO:0007669"/>
    <property type="project" value="InterPro"/>
</dbReference>
<evidence type="ECO:0000256" key="1">
    <source>
        <dbReference type="SAM" id="Phobius"/>
    </source>
</evidence>
<protein>
    <recommendedName>
        <fullName evidence="2">Transposase IS4-like domain-containing protein</fullName>
    </recommendedName>
</protein>
<evidence type="ECO:0000259" key="2">
    <source>
        <dbReference type="Pfam" id="PF01609"/>
    </source>
</evidence>
<keyword evidence="1" id="KW-0812">Transmembrane</keyword>
<evidence type="ECO:0000313" key="4">
    <source>
        <dbReference type="Proteomes" id="UP000042527"/>
    </source>
</evidence>